<keyword evidence="3" id="KW-1185">Reference proteome</keyword>
<reference evidence="2" key="1">
    <citation type="submission" date="2021-02" db="EMBL/GenBank/DDBJ databases">
        <title>Fulvivirga sp. S481 isolated from sea water.</title>
        <authorList>
            <person name="Bae S.S."/>
            <person name="Baek K."/>
        </authorList>
    </citation>
    <scope>NUCLEOTIDE SEQUENCE</scope>
    <source>
        <strain evidence="2">S481</strain>
    </source>
</reference>
<sequence length="349" mass="38122">MKNILLPTVLLVCFAISLQAQSIDDKSYSISAIKSQKMAEAPKKVFIKTFKIYYQLIAEAEEKVYGGRQFGGGSYTGDATARMAVGVEGLDPEDLQQLTNDVYNDYIANLEKLGLQVLTAKDVETEFFEEWERIDGPHMNQEQLEGSLMVVPEGFSYYVKKITKKGKEKTGGFMSGVTNINGSTVSEFATSAYGPIPKLSSELEDAIVVEVALNVPSIYLDPKSKLGTAKIKGGAYLRLEQGKASYISGKLGKPGVASPNTMVEMMLSKAIQINGVFPASDFKVVATKSRTTVPSYAPFFTVEDKTVELTNVIECDAEVYKSKVSEVAKEFLALSVNKLNEGMQGEKVK</sequence>
<feature type="chain" id="PRO_5038136001" description="GLPGLI family protein" evidence="1">
    <location>
        <begin position="23"/>
        <end position="349"/>
    </location>
</feature>
<accession>A0A975A074</accession>
<dbReference type="KEGG" id="fuv:JR347_16070"/>
<keyword evidence="1" id="KW-0732">Signal</keyword>
<proteinExistence type="predicted"/>
<evidence type="ECO:0000256" key="1">
    <source>
        <dbReference type="SAM" id="SignalP"/>
    </source>
</evidence>
<protein>
    <recommendedName>
        <fullName evidence="4">GLPGLI family protein</fullName>
    </recommendedName>
</protein>
<evidence type="ECO:0000313" key="3">
    <source>
        <dbReference type="Proteomes" id="UP000662783"/>
    </source>
</evidence>
<evidence type="ECO:0000313" key="2">
    <source>
        <dbReference type="EMBL" id="QSE97089.1"/>
    </source>
</evidence>
<dbReference type="AlphaFoldDB" id="A0A975A074"/>
<name>A0A975A074_9BACT</name>
<dbReference type="Proteomes" id="UP000662783">
    <property type="component" value="Chromosome"/>
</dbReference>
<organism evidence="2 3">
    <name type="scientific">Fulvivirga lutea</name>
    <dbReference type="NCBI Taxonomy" id="2810512"/>
    <lineage>
        <taxon>Bacteria</taxon>
        <taxon>Pseudomonadati</taxon>
        <taxon>Bacteroidota</taxon>
        <taxon>Cytophagia</taxon>
        <taxon>Cytophagales</taxon>
        <taxon>Fulvivirgaceae</taxon>
        <taxon>Fulvivirga</taxon>
    </lineage>
</organism>
<dbReference type="EMBL" id="CP070608">
    <property type="protein sequence ID" value="QSE97089.1"/>
    <property type="molecule type" value="Genomic_DNA"/>
</dbReference>
<evidence type="ECO:0008006" key="4">
    <source>
        <dbReference type="Google" id="ProtNLM"/>
    </source>
</evidence>
<dbReference type="RefSeq" id="WP_205721602.1">
    <property type="nucleotide sequence ID" value="NZ_CP070608.1"/>
</dbReference>
<gene>
    <name evidence="2" type="ORF">JR347_16070</name>
</gene>
<feature type="signal peptide" evidence="1">
    <location>
        <begin position="1"/>
        <end position="22"/>
    </location>
</feature>